<dbReference type="Gene3D" id="3.30.730.10">
    <property type="entry name" value="AP2/ERF domain"/>
    <property type="match status" value="1"/>
</dbReference>
<dbReference type="SMART" id="SM00380">
    <property type="entry name" value="AP2"/>
    <property type="match status" value="1"/>
</dbReference>
<name>A0A2P5CII2_PARAD</name>
<dbReference type="InterPro" id="IPR016177">
    <property type="entry name" value="DNA-bd_dom_sf"/>
</dbReference>
<dbReference type="Pfam" id="PF00847">
    <property type="entry name" value="AP2"/>
    <property type="match status" value="1"/>
</dbReference>
<evidence type="ECO:0000313" key="9">
    <source>
        <dbReference type="EMBL" id="PON60851.1"/>
    </source>
</evidence>
<evidence type="ECO:0000259" key="8">
    <source>
        <dbReference type="PROSITE" id="PS51032"/>
    </source>
</evidence>
<dbReference type="PANTHER" id="PTHR31190">
    <property type="entry name" value="DNA-BINDING DOMAIN"/>
    <property type="match status" value="1"/>
</dbReference>
<dbReference type="InterPro" id="IPR001471">
    <property type="entry name" value="AP2/ERF_dom"/>
</dbReference>
<comment type="similarity">
    <text evidence="6">Belongs to the AP2/ERF transcription factor family. ERF subfamily.</text>
</comment>
<feature type="compositionally biased region" description="Low complexity" evidence="7">
    <location>
        <begin position="175"/>
        <end position="184"/>
    </location>
</feature>
<protein>
    <submittedName>
        <fullName evidence="9">AP2/ERF transcription factor</fullName>
    </submittedName>
</protein>
<dbReference type="EMBL" id="JXTB01000126">
    <property type="protein sequence ID" value="PON60851.1"/>
    <property type="molecule type" value="Genomic_DNA"/>
</dbReference>
<dbReference type="GO" id="GO:0005634">
    <property type="term" value="C:nucleus"/>
    <property type="evidence" value="ECO:0007669"/>
    <property type="project" value="UniProtKB-SubCell"/>
</dbReference>
<evidence type="ECO:0000256" key="1">
    <source>
        <dbReference type="ARBA" id="ARBA00004123"/>
    </source>
</evidence>
<feature type="domain" description="AP2/ERF" evidence="8">
    <location>
        <begin position="93"/>
        <end position="151"/>
    </location>
</feature>
<keyword evidence="3" id="KW-0238">DNA-binding</keyword>
<evidence type="ECO:0000256" key="5">
    <source>
        <dbReference type="ARBA" id="ARBA00023242"/>
    </source>
</evidence>
<gene>
    <name evidence="9" type="primary">PanERF18</name>
    <name evidence="9" type="ORF">PanWU01x14_149800</name>
</gene>
<dbReference type="Proteomes" id="UP000237105">
    <property type="component" value="Unassembled WGS sequence"/>
</dbReference>
<feature type="region of interest" description="Disordered" evidence="7">
    <location>
        <begin position="157"/>
        <end position="199"/>
    </location>
</feature>
<comment type="subcellular location">
    <subcellularLocation>
        <location evidence="1">Nucleus</location>
    </subcellularLocation>
</comment>
<dbReference type="AlphaFoldDB" id="A0A2P5CII2"/>
<dbReference type="GO" id="GO:0003677">
    <property type="term" value="F:DNA binding"/>
    <property type="evidence" value="ECO:0007669"/>
    <property type="project" value="UniProtKB-KW"/>
</dbReference>
<dbReference type="FunFam" id="3.30.730.10:FF:000001">
    <property type="entry name" value="Ethylene-responsive transcription factor 2"/>
    <property type="match status" value="1"/>
</dbReference>
<dbReference type="PROSITE" id="PS51032">
    <property type="entry name" value="AP2_ERF"/>
    <property type="match status" value="1"/>
</dbReference>
<keyword evidence="10" id="KW-1185">Reference proteome</keyword>
<comment type="caution">
    <text evidence="9">The sequence shown here is derived from an EMBL/GenBank/DDBJ whole genome shotgun (WGS) entry which is preliminary data.</text>
</comment>
<sequence>MSRSRSRTRTRSLIMTDSDYALLDSIRLHLLEDDFNFNPNATLFSASLGINSISITPTPPSGRDAGTPVLLLNEAEATEHHAPPAASDEVGTRFRGVRRRPWGKYAAEIRDPKKNGARVWLGTYETAEDAALAYDRAAFQIRGSKAKLNFPHLIGSDHSQLSRVTPKRRSPEPEPSSTSDDCSGSGSGKRTRGSIDACGNTTQVKAELDESDWLSFSQMETLNNDSW</sequence>
<dbReference type="PRINTS" id="PR00367">
    <property type="entry name" value="ETHRSPELEMNT"/>
</dbReference>
<dbReference type="CDD" id="cd00018">
    <property type="entry name" value="AP2"/>
    <property type="match status" value="1"/>
</dbReference>
<evidence type="ECO:0000256" key="2">
    <source>
        <dbReference type="ARBA" id="ARBA00023015"/>
    </source>
</evidence>
<proteinExistence type="inferred from homology"/>
<dbReference type="InterPro" id="IPR036955">
    <property type="entry name" value="AP2/ERF_dom_sf"/>
</dbReference>
<organism evidence="9 10">
    <name type="scientific">Parasponia andersonii</name>
    <name type="common">Sponia andersonii</name>
    <dbReference type="NCBI Taxonomy" id="3476"/>
    <lineage>
        <taxon>Eukaryota</taxon>
        <taxon>Viridiplantae</taxon>
        <taxon>Streptophyta</taxon>
        <taxon>Embryophyta</taxon>
        <taxon>Tracheophyta</taxon>
        <taxon>Spermatophyta</taxon>
        <taxon>Magnoliopsida</taxon>
        <taxon>eudicotyledons</taxon>
        <taxon>Gunneridae</taxon>
        <taxon>Pentapetalae</taxon>
        <taxon>rosids</taxon>
        <taxon>fabids</taxon>
        <taxon>Rosales</taxon>
        <taxon>Cannabaceae</taxon>
        <taxon>Parasponia</taxon>
    </lineage>
</organism>
<dbReference type="STRING" id="3476.A0A2P5CII2"/>
<reference evidence="10" key="1">
    <citation type="submission" date="2016-06" db="EMBL/GenBank/DDBJ databases">
        <title>Parallel loss of symbiosis genes in relatives of nitrogen-fixing non-legume Parasponia.</title>
        <authorList>
            <person name="Van Velzen R."/>
            <person name="Holmer R."/>
            <person name="Bu F."/>
            <person name="Rutten L."/>
            <person name="Van Zeijl A."/>
            <person name="Liu W."/>
            <person name="Santuari L."/>
            <person name="Cao Q."/>
            <person name="Sharma T."/>
            <person name="Shen D."/>
            <person name="Roswanjaya Y."/>
            <person name="Wardhani T."/>
            <person name="Kalhor M.S."/>
            <person name="Jansen J."/>
            <person name="Van den Hoogen J."/>
            <person name="Gungor B."/>
            <person name="Hartog M."/>
            <person name="Hontelez J."/>
            <person name="Verver J."/>
            <person name="Yang W.-C."/>
            <person name="Schijlen E."/>
            <person name="Repin R."/>
            <person name="Schilthuizen M."/>
            <person name="Schranz E."/>
            <person name="Heidstra R."/>
            <person name="Miyata K."/>
            <person name="Fedorova E."/>
            <person name="Kohlen W."/>
            <person name="Bisseling T."/>
            <person name="Smit S."/>
            <person name="Geurts R."/>
        </authorList>
    </citation>
    <scope>NUCLEOTIDE SEQUENCE [LARGE SCALE GENOMIC DNA]</scope>
    <source>
        <strain evidence="10">cv. WU1-14</strain>
    </source>
</reference>
<keyword evidence="4" id="KW-0804">Transcription</keyword>
<dbReference type="InterPro" id="IPR044808">
    <property type="entry name" value="ERF_plant"/>
</dbReference>
<dbReference type="OrthoDB" id="552345at2759"/>
<accession>A0A2P5CII2</accession>
<evidence type="ECO:0000256" key="3">
    <source>
        <dbReference type="ARBA" id="ARBA00023125"/>
    </source>
</evidence>
<evidence type="ECO:0000256" key="7">
    <source>
        <dbReference type="SAM" id="MobiDB-lite"/>
    </source>
</evidence>
<dbReference type="GO" id="GO:0009873">
    <property type="term" value="P:ethylene-activated signaling pathway"/>
    <property type="evidence" value="ECO:0007669"/>
    <property type="project" value="InterPro"/>
</dbReference>
<dbReference type="GO" id="GO:0003700">
    <property type="term" value="F:DNA-binding transcription factor activity"/>
    <property type="evidence" value="ECO:0007669"/>
    <property type="project" value="InterPro"/>
</dbReference>
<keyword evidence="5" id="KW-0539">Nucleus</keyword>
<keyword evidence="2" id="KW-0805">Transcription regulation</keyword>
<dbReference type="SUPFAM" id="SSF54171">
    <property type="entry name" value="DNA-binding domain"/>
    <property type="match status" value="1"/>
</dbReference>
<dbReference type="PANTHER" id="PTHR31190:SF287">
    <property type="entry name" value="DEVELOPMENT RELATED ERF PROTEIN"/>
    <property type="match status" value="1"/>
</dbReference>
<evidence type="ECO:0000256" key="6">
    <source>
        <dbReference type="ARBA" id="ARBA00024343"/>
    </source>
</evidence>
<evidence type="ECO:0000256" key="4">
    <source>
        <dbReference type="ARBA" id="ARBA00023163"/>
    </source>
</evidence>
<evidence type="ECO:0000313" key="10">
    <source>
        <dbReference type="Proteomes" id="UP000237105"/>
    </source>
</evidence>